<protein>
    <recommendedName>
        <fullName evidence="4">Chromo domain-containing protein</fullName>
    </recommendedName>
</protein>
<accession>A0A0L6UFK0</accession>
<keyword evidence="3" id="KW-0472">Membrane</keyword>
<evidence type="ECO:0000256" key="2">
    <source>
        <dbReference type="ARBA" id="ARBA00023242"/>
    </source>
</evidence>
<proteinExistence type="predicted"/>
<keyword evidence="3" id="KW-1133">Transmembrane helix</keyword>
<reference evidence="5 6" key="1">
    <citation type="submission" date="2015-08" db="EMBL/GenBank/DDBJ databases">
        <title>Next Generation Sequencing and Analysis of the Genome of Puccinia sorghi L Schw, the Causal Agent of Maize Common Rust.</title>
        <authorList>
            <person name="Rochi L."/>
            <person name="Burguener G."/>
            <person name="Darino M."/>
            <person name="Turjanski A."/>
            <person name="Kreff E."/>
            <person name="Dieguez M.J."/>
            <person name="Sacco F."/>
        </authorList>
    </citation>
    <scope>NUCLEOTIDE SEQUENCE [LARGE SCALE GENOMIC DNA]</scope>
    <source>
        <strain evidence="5 6">RO10H11247</strain>
    </source>
</reference>
<dbReference type="AlphaFoldDB" id="A0A0L6UFK0"/>
<sequence length="216" mass="25331">PAKGLYPGKTHPPPEPVNVQDHLEWEVSRILDARLRKGKLQYLVEWAGHQSNKDRTSWEPANHLRNSPNLVQDFHSAYPHKPFTNPKNFPWSSSAINLDINLIIGFWNDPHTRCNLFLFLFLFLLLLLLFLFLLLLFLFLLFLFFPFFYTFFLALLLSNYFLSNFTLLSNLQTSKSEFHLLLPNSSFSNFILIELSPLKFDIFFGSSLVLLNHWIL</sequence>
<dbReference type="EMBL" id="LAVV01012094">
    <property type="protein sequence ID" value="KNZ47032.1"/>
    <property type="molecule type" value="Genomic_DNA"/>
</dbReference>
<dbReference type="InterPro" id="IPR023780">
    <property type="entry name" value="Chromo_domain"/>
</dbReference>
<keyword evidence="6" id="KW-1185">Reference proteome</keyword>
<name>A0A0L6UFK0_9BASI</name>
<keyword evidence="2" id="KW-0539">Nucleus</keyword>
<comment type="caution">
    <text evidence="5">The sequence shown here is derived from an EMBL/GenBank/DDBJ whole genome shotgun (WGS) entry which is preliminary data.</text>
</comment>
<feature type="domain" description="Chromo" evidence="4">
    <location>
        <begin position="25"/>
        <end position="75"/>
    </location>
</feature>
<feature type="transmembrane region" description="Helical" evidence="3">
    <location>
        <begin position="147"/>
        <end position="168"/>
    </location>
</feature>
<dbReference type="Proteomes" id="UP000037035">
    <property type="component" value="Unassembled WGS sequence"/>
</dbReference>
<dbReference type="Gene3D" id="2.40.50.40">
    <property type="match status" value="1"/>
</dbReference>
<dbReference type="CDD" id="cd00024">
    <property type="entry name" value="CD_CSD"/>
    <property type="match status" value="1"/>
</dbReference>
<evidence type="ECO:0000313" key="6">
    <source>
        <dbReference type="Proteomes" id="UP000037035"/>
    </source>
</evidence>
<evidence type="ECO:0000259" key="4">
    <source>
        <dbReference type="PROSITE" id="PS50013"/>
    </source>
</evidence>
<dbReference type="Pfam" id="PF00385">
    <property type="entry name" value="Chromo"/>
    <property type="match status" value="1"/>
</dbReference>
<gene>
    <name evidence="5" type="ORF">VP01_6739g1</name>
</gene>
<feature type="transmembrane region" description="Helical" evidence="3">
    <location>
        <begin position="116"/>
        <end position="141"/>
    </location>
</feature>
<evidence type="ECO:0000256" key="3">
    <source>
        <dbReference type="SAM" id="Phobius"/>
    </source>
</evidence>
<dbReference type="SMART" id="SM00298">
    <property type="entry name" value="CHROMO"/>
    <property type="match status" value="1"/>
</dbReference>
<dbReference type="STRING" id="27349.A0A0L6UFK0"/>
<dbReference type="InterPro" id="IPR051219">
    <property type="entry name" value="Heterochromatin_chromo-domain"/>
</dbReference>
<dbReference type="GO" id="GO:0006338">
    <property type="term" value="P:chromatin remodeling"/>
    <property type="evidence" value="ECO:0007669"/>
    <property type="project" value="UniProtKB-ARBA"/>
</dbReference>
<keyword evidence="3" id="KW-0812">Transmembrane</keyword>
<dbReference type="PANTHER" id="PTHR22812">
    <property type="entry name" value="CHROMOBOX PROTEIN"/>
    <property type="match status" value="1"/>
</dbReference>
<comment type="subcellular location">
    <subcellularLocation>
        <location evidence="1">Nucleus</location>
    </subcellularLocation>
</comment>
<feature type="non-terminal residue" evidence="5">
    <location>
        <position position="1"/>
    </location>
</feature>
<dbReference type="SUPFAM" id="SSF54160">
    <property type="entry name" value="Chromo domain-like"/>
    <property type="match status" value="1"/>
</dbReference>
<dbReference type="InterPro" id="IPR000953">
    <property type="entry name" value="Chromo/chromo_shadow_dom"/>
</dbReference>
<dbReference type="VEuPathDB" id="FungiDB:VP01_6739g1"/>
<evidence type="ECO:0000256" key="1">
    <source>
        <dbReference type="ARBA" id="ARBA00004123"/>
    </source>
</evidence>
<dbReference type="GO" id="GO:0005634">
    <property type="term" value="C:nucleus"/>
    <property type="evidence" value="ECO:0007669"/>
    <property type="project" value="UniProtKB-SubCell"/>
</dbReference>
<organism evidence="5 6">
    <name type="scientific">Puccinia sorghi</name>
    <dbReference type="NCBI Taxonomy" id="27349"/>
    <lineage>
        <taxon>Eukaryota</taxon>
        <taxon>Fungi</taxon>
        <taxon>Dikarya</taxon>
        <taxon>Basidiomycota</taxon>
        <taxon>Pucciniomycotina</taxon>
        <taxon>Pucciniomycetes</taxon>
        <taxon>Pucciniales</taxon>
        <taxon>Pucciniaceae</taxon>
        <taxon>Puccinia</taxon>
    </lineage>
</organism>
<evidence type="ECO:0000313" key="5">
    <source>
        <dbReference type="EMBL" id="KNZ47032.1"/>
    </source>
</evidence>
<dbReference type="InterPro" id="IPR016197">
    <property type="entry name" value="Chromo-like_dom_sf"/>
</dbReference>
<dbReference type="PROSITE" id="PS50013">
    <property type="entry name" value="CHROMO_2"/>
    <property type="match status" value="1"/>
</dbReference>